<dbReference type="Proteomes" id="UP001589813">
    <property type="component" value="Unassembled WGS sequence"/>
</dbReference>
<sequence>MTPEQVIAAIPVAVYAKRRAALLATLTPGSVLVHCAAPEVIRSRDTDYPYRQDSDLLYLTGFPEPEAWLILSKDSDGSCREMLLCRPKDELAEVWQGRRFGPAAAALQFGLPALCHDVLEQELLLALNGKQTLVFAQGAYPQLDEKLFQTLSTLRTYPKRGYSAPVHIQDLRPLTAELRLFKDEHEITLMHQAGRISAGAHKRAMQIAAPGVFEYQLEAEIRHYCAMHGARQQAYNTIVGGGENGCILHYTDNNDALKDGDLVLIDAGGELFGYAADITRTFPVNGKFSPDQAALYQVVLDAQYAACAAVKPGNSSRDTLAAAIAELTRGLRDLGILRGELPTLIAEQACKKYFIHGLGHWLGLDVHDVGAYKVADVERPFEPGMVLTIEPGLYIPSGSDCDPSWWGMAVRIEDDLLVIKDGHLNLTDTVPKTIAEIEALMASR</sequence>
<comment type="similarity">
    <text evidence="3 10">Belongs to the peptidase M24B family.</text>
</comment>
<name>A0ABV6BAJ1_9GAMM</name>
<dbReference type="SUPFAM" id="SSF53092">
    <property type="entry name" value="Creatinase/prolidase N-terminal domain"/>
    <property type="match status" value="1"/>
</dbReference>
<dbReference type="InterPro" id="IPR007865">
    <property type="entry name" value="Aminopep_P_N"/>
</dbReference>
<evidence type="ECO:0000256" key="9">
    <source>
        <dbReference type="ARBA" id="ARBA00023211"/>
    </source>
</evidence>
<keyword evidence="9" id="KW-0464">Manganese</keyword>
<gene>
    <name evidence="12" type="primary">pepP</name>
    <name evidence="12" type="ORF">ACFFJP_06245</name>
</gene>
<comment type="cofactor">
    <cofactor evidence="2">
        <name>Mn(2+)</name>
        <dbReference type="ChEBI" id="CHEBI:29035"/>
    </cofactor>
</comment>
<keyword evidence="13" id="KW-1185">Reference proteome</keyword>
<dbReference type="EC" id="3.4.11.9" evidence="4"/>
<dbReference type="InterPro" id="IPR000994">
    <property type="entry name" value="Pept_M24"/>
</dbReference>
<dbReference type="EMBL" id="JBHLXP010000001">
    <property type="protein sequence ID" value="MFC0047882.1"/>
    <property type="molecule type" value="Genomic_DNA"/>
</dbReference>
<dbReference type="SMART" id="SM01011">
    <property type="entry name" value="AMP_N"/>
    <property type="match status" value="1"/>
</dbReference>
<evidence type="ECO:0000259" key="11">
    <source>
        <dbReference type="SMART" id="SM01011"/>
    </source>
</evidence>
<evidence type="ECO:0000256" key="2">
    <source>
        <dbReference type="ARBA" id="ARBA00001936"/>
    </source>
</evidence>
<dbReference type="Pfam" id="PF05195">
    <property type="entry name" value="AMP_N"/>
    <property type="match status" value="1"/>
</dbReference>
<evidence type="ECO:0000256" key="8">
    <source>
        <dbReference type="ARBA" id="ARBA00023049"/>
    </source>
</evidence>
<protein>
    <recommendedName>
        <fullName evidence="4">Xaa-Pro aminopeptidase</fullName>
        <ecNumber evidence="4">3.4.11.9</ecNumber>
    </recommendedName>
</protein>
<evidence type="ECO:0000256" key="6">
    <source>
        <dbReference type="ARBA" id="ARBA00022723"/>
    </source>
</evidence>
<evidence type="ECO:0000256" key="4">
    <source>
        <dbReference type="ARBA" id="ARBA00012574"/>
    </source>
</evidence>
<evidence type="ECO:0000256" key="10">
    <source>
        <dbReference type="RuleBase" id="RU000590"/>
    </source>
</evidence>
<keyword evidence="6 10" id="KW-0479">Metal-binding</keyword>
<dbReference type="Gene3D" id="3.40.350.10">
    <property type="entry name" value="Creatinase/prolidase N-terminal domain"/>
    <property type="match status" value="1"/>
</dbReference>
<dbReference type="Gene3D" id="3.90.230.10">
    <property type="entry name" value="Creatinase/methionine aminopeptidase superfamily"/>
    <property type="match status" value="1"/>
</dbReference>
<dbReference type="InterPro" id="IPR036005">
    <property type="entry name" value="Creatinase/aminopeptidase-like"/>
</dbReference>
<dbReference type="InterPro" id="IPR001131">
    <property type="entry name" value="Peptidase_M24B_aminopep-P_CS"/>
</dbReference>
<accession>A0ABV6BAJ1</accession>
<keyword evidence="8" id="KW-0482">Metalloprotease</keyword>
<organism evidence="12 13">
    <name type="scientific">Rheinheimera tilapiae</name>
    <dbReference type="NCBI Taxonomy" id="875043"/>
    <lineage>
        <taxon>Bacteria</taxon>
        <taxon>Pseudomonadati</taxon>
        <taxon>Pseudomonadota</taxon>
        <taxon>Gammaproteobacteria</taxon>
        <taxon>Chromatiales</taxon>
        <taxon>Chromatiaceae</taxon>
        <taxon>Rheinheimera</taxon>
    </lineage>
</organism>
<dbReference type="CDD" id="cd01087">
    <property type="entry name" value="Prolidase"/>
    <property type="match status" value="1"/>
</dbReference>
<keyword evidence="7 12" id="KW-0378">Hydrolase</keyword>
<evidence type="ECO:0000256" key="7">
    <source>
        <dbReference type="ARBA" id="ARBA00022801"/>
    </source>
</evidence>
<dbReference type="InterPro" id="IPR052433">
    <property type="entry name" value="X-Pro_dipept-like"/>
</dbReference>
<keyword evidence="12" id="KW-0031">Aminopeptidase</keyword>
<dbReference type="InterPro" id="IPR029149">
    <property type="entry name" value="Creatin/AminoP/Spt16_N"/>
</dbReference>
<dbReference type="Pfam" id="PF00557">
    <property type="entry name" value="Peptidase_M24"/>
    <property type="match status" value="1"/>
</dbReference>
<dbReference type="NCBIfam" id="NF008131">
    <property type="entry name" value="PRK10879.1"/>
    <property type="match status" value="1"/>
</dbReference>
<dbReference type="PANTHER" id="PTHR43226">
    <property type="entry name" value="XAA-PRO AMINOPEPTIDASE 3"/>
    <property type="match status" value="1"/>
</dbReference>
<evidence type="ECO:0000256" key="1">
    <source>
        <dbReference type="ARBA" id="ARBA00001424"/>
    </source>
</evidence>
<dbReference type="RefSeq" id="WP_377241534.1">
    <property type="nucleotide sequence ID" value="NZ_JBHLXP010000001.1"/>
</dbReference>
<keyword evidence="5" id="KW-0645">Protease</keyword>
<proteinExistence type="inferred from homology"/>
<evidence type="ECO:0000313" key="12">
    <source>
        <dbReference type="EMBL" id="MFC0047882.1"/>
    </source>
</evidence>
<comment type="caution">
    <text evidence="12">The sequence shown here is derived from an EMBL/GenBank/DDBJ whole genome shotgun (WGS) entry which is preliminary data.</text>
</comment>
<dbReference type="PROSITE" id="PS00491">
    <property type="entry name" value="PROLINE_PEPTIDASE"/>
    <property type="match status" value="1"/>
</dbReference>
<dbReference type="PANTHER" id="PTHR43226:SF4">
    <property type="entry name" value="XAA-PRO AMINOPEPTIDASE 3"/>
    <property type="match status" value="1"/>
</dbReference>
<dbReference type="SUPFAM" id="SSF55920">
    <property type="entry name" value="Creatinase/aminopeptidase"/>
    <property type="match status" value="1"/>
</dbReference>
<reference evidence="12 13" key="1">
    <citation type="submission" date="2024-09" db="EMBL/GenBank/DDBJ databases">
        <authorList>
            <person name="Sun Q."/>
            <person name="Mori K."/>
        </authorList>
    </citation>
    <scope>NUCLEOTIDE SEQUENCE [LARGE SCALE GENOMIC DNA]</scope>
    <source>
        <strain evidence="12 13">KCTC 23315</strain>
    </source>
</reference>
<evidence type="ECO:0000256" key="3">
    <source>
        <dbReference type="ARBA" id="ARBA00008766"/>
    </source>
</evidence>
<evidence type="ECO:0000256" key="5">
    <source>
        <dbReference type="ARBA" id="ARBA00022670"/>
    </source>
</evidence>
<evidence type="ECO:0000313" key="13">
    <source>
        <dbReference type="Proteomes" id="UP001589813"/>
    </source>
</evidence>
<dbReference type="GO" id="GO:0004177">
    <property type="term" value="F:aminopeptidase activity"/>
    <property type="evidence" value="ECO:0007669"/>
    <property type="project" value="UniProtKB-KW"/>
</dbReference>
<feature type="domain" description="Aminopeptidase P N-terminal" evidence="11">
    <location>
        <begin position="10"/>
        <end position="144"/>
    </location>
</feature>
<comment type="catalytic activity">
    <reaction evidence="1">
        <text>Release of any N-terminal amino acid, including proline, that is linked to proline, even from a dipeptide or tripeptide.</text>
        <dbReference type="EC" id="3.4.11.9"/>
    </reaction>
</comment>